<dbReference type="Gene3D" id="3.40.850.10">
    <property type="entry name" value="Kinesin motor domain"/>
    <property type="match status" value="2"/>
</dbReference>
<keyword evidence="9" id="KW-1185">Reference proteome</keyword>
<evidence type="ECO:0000313" key="8">
    <source>
        <dbReference type="EMBL" id="KAK1136808.1"/>
    </source>
</evidence>
<dbReference type="InterPro" id="IPR027417">
    <property type="entry name" value="P-loop_NTPase"/>
</dbReference>
<evidence type="ECO:0000256" key="6">
    <source>
        <dbReference type="ARBA" id="ARBA00023212"/>
    </source>
</evidence>
<evidence type="ECO:0000256" key="1">
    <source>
        <dbReference type="ARBA" id="ARBA00004245"/>
    </source>
</evidence>
<dbReference type="PANTHER" id="PTHR47968">
    <property type="entry name" value="CENTROMERE PROTEIN E"/>
    <property type="match status" value="1"/>
</dbReference>
<evidence type="ECO:0000256" key="2">
    <source>
        <dbReference type="ARBA" id="ARBA00022741"/>
    </source>
</evidence>
<gene>
    <name evidence="8" type="ORF">K0M31_001344</name>
</gene>
<evidence type="ECO:0000313" key="9">
    <source>
        <dbReference type="Proteomes" id="UP001177670"/>
    </source>
</evidence>
<comment type="caution">
    <text evidence="8">The sequence shown here is derived from an EMBL/GenBank/DDBJ whole genome shotgun (WGS) entry which is preliminary data.</text>
</comment>
<dbReference type="PANTHER" id="PTHR47968:SF75">
    <property type="entry name" value="CENTROMERE-ASSOCIATED PROTEIN E"/>
    <property type="match status" value="1"/>
</dbReference>
<evidence type="ECO:0000256" key="4">
    <source>
        <dbReference type="ARBA" id="ARBA00023054"/>
    </source>
</evidence>
<sequence>MWRFYFDHILDTNVFSLHVFEIVKPVINDIVNGTMFTYGQTSSSKTYTMTNNIEELFDAIINTNECEFLLSREAGEDSDSVIQISQLNLVDLAGSEKARQTGTTPNEFLSNLVNLLSRKLRYL</sequence>
<dbReference type="Proteomes" id="UP001177670">
    <property type="component" value="Unassembled WGS sequence"/>
</dbReference>
<dbReference type="EMBL" id="JAHYIQ010000001">
    <property type="protein sequence ID" value="KAK1136808.1"/>
    <property type="molecule type" value="Genomic_DNA"/>
</dbReference>
<dbReference type="GO" id="GO:0007018">
    <property type="term" value="P:microtubule-based movement"/>
    <property type="evidence" value="ECO:0007669"/>
    <property type="project" value="InterPro"/>
</dbReference>
<dbReference type="PROSITE" id="PS00411">
    <property type="entry name" value="KINESIN_MOTOR_1"/>
    <property type="match status" value="1"/>
</dbReference>
<dbReference type="GO" id="GO:0005524">
    <property type="term" value="F:ATP binding"/>
    <property type="evidence" value="ECO:0007669"/>
    <property type="project" value="UniProtKB-KW"/>
</dbReference>
<evidence type="ECO:0000256" key="5">
    <source>
        <dbReference type="ARBA" id="ARBA00023175"/>
    </source>
</evidence>
<accession>A0AA40GFD0</accession>
<dbReference type="Pfam" id="PF00225">
    <property type="entry name" value="Kinesin"/>
    <property type="match status" value="1"/>
</dbReference>
<dbReference type="InterPro" id="IPR001752">
    <property type="entry name" value="Kinesin_motor_dom"/>
</dbReference>
<name>A0AA40GFD0_9HYME</name>
<organism evidence="8 9">
    <name type="scientific">Melipona bicolor</name>
    <dbReference type="NCBI Taxonomy" id="60889"/>
    <lineage>
        <taxon>Eukaryota</taxon>
        <taxon>Metazoa</taxon>
        <taxon>Ecdysozoa</taxon>
        <taxon>Arthropoda</taxon>
        <taxon>Hexapoda</taxon>
        <taxon>Insecta</taxon>
        <taxon>Pterygota</taxon>
        <taxon>Neoptera</taxon>
        <taxon>Endopterygota</taxon>
        <taxon>Hymenoptera</taxon>
        <taxon>Apocrita</taxon>
        <taxon>Aculeata</taxon>
        <taxon>Apoidea</taxon>
        <taxon>Anthophila</taxon>
        <taxon>Apidae</taxon>
        <taxon>Melipona</taxon>
    </lineage>
</organism>
<dbReference type="GO" id="GO:0000278">
    <property type="term" value="P:mitotic cell cycle"/>
    <property type="evidence" value="ECO:0007669"/>
    <property type="project" value="TreeGrafter"/>
</dbReference>
<keyword evidence="5" id="KW-0505">Motor protein</keyword>
<dbReference type="GO" id="GO:0008017">
    <property type="term" value="F:microtubule binding"/>
    <property type="evidence" value="ECO:0007669"/>
    <property type="project" value="InterPro"/>
</dbReference>
<dbReference type="InterPro" id="IPR019821">
    <property type="entry name" value="Kinesin_motor_CS"/>
</dbReference>
<proteinExistence type="predicted"/>
<keyword evidence="6" id="KW-0963">Cytoplasm</keyword>
<keyword evidence="2" id="KW-0547">Nucleotide-binding</keyword>
<keyword evidence="4" id="KW-0175">Coiled coil</keyword>
<evidence type="ECO:0000256" key="3">
    <source>
        <dbReference type="ARBA" id="ARBA00022840"/>
    </source>
</evidence>
<evidence type="ECO:0000259" key="7">
    <source>
        <dbReference type="Pfam" id="PF00225"/>
    </source>
</evidence>
<dbReference type="GO" id="GO:0003777">
    <property type="term" value="F:microtubule motor activity"/>
    <property type="evidence" value="ECO:0007669"/>
    <property type="project" value="InterPro"/>
</dbReference>
<protein>
    <recommendedName>
        <fullName evidence="7">Kinesin motor domain-containing protein</fullName>
    </recommendedName>
</protein>
<reference evidence="8" key="1">
    <citation type="submission" date="2021-10" db="EMBL/GenBank/DDBJ databases">
        <title>Melipona bicolor Genome sequencing and assembly.</title>
        <authorList>
            <person name="Araujo N.S."/>
            <person name="Arias M.C."/>
        </authorList>
    </citation>
    <scope>NUCLEOTIDE SEQUENCE</scope>
    <source>
        <strain evidence="8">USP_2M_L1-L4_2017</strain>
        <tissue evidence="8">Whole body</tissue>
    </source>
</reference>
<dbReference type="InterPro" id="IPR027640">
    <property type="entry name" value="Kinesin-like_fam"/>
</dbReference>
<dbReference type="AlphaFoldDB" id="A0AA40GFD0"/>
<keyword evidence="6" id="KW-0206">Cytoskeleton</keyword>
<dbReference type="GO" id="GO:0005874">
    <property type="term" value="C:microtubule"/>
    <property type="evidence" value="ECO:0007669"/>
    <property type="project" value="TreeGrafter"/>
</dbReference>
<comment type="subcellular location">
    <subcellularLocation>
        <location evidence="1">Cytoplasm</location>
        <location evidence="1">Cytoskeleton</location>
    </subcellularLocation>
</comment>
<feature type="domain" description="Kinesin motor" evidence="7">
    <location>
        <begin position="3"/>
        <end position="52"/>
    </location>
</feature>
<dbReference type="SUPFAM" id="SSF52540">
    <property type="entry name" value="P-loop containing nucleoside triphosphate hydrolases"/>
    <property type="match status" value="1"/>
</dbReference>
<dbReference type="InterPro" id="IPR036961">
    <property type="entry name" value="Kinesin_motor_dom_sf"/>
</dbReference>
<keyword evidence="3" id="KW-0067">ATP-binding</keyword>